<name>A0ABQ9VQ19_SAGOE</name>
<keyword evidence="4" id="KW-0687">Ribonucleoprotein</keyword>
<protein>
    <submittedName>
        <fullName evidence="4">U5 small nuclear ribonucleoprotein component</fullName>
    </submittedName>
</protein>
<evidence type="ECO:0000259" key="2">
    <source>
        <dbReference type="Pfam" id="PF00009"/>
    </source>
</evidence>
<evidence type="ECO:0000313" key="5">
    <source>
        <dbReference type="Proteomes" id="UP001266305"/>
    </source>
</evidence>
<sequence length="281" mass="32402">MDTDLYDEFGNYIGPELDSDEDDDELGRETKDLDEMDDDDDDDDIGDHDDDHPGMEVVLHEDKKYYPTAEEVYGPEVETIVQEEDTQPLTEPIIKPVKTKKFTLMEQTLPVTVYEMDFLADLMDNSELIRNVTLCGHLHHGKTCFVDCLIEQTHPEIRKRYDQDLCYTDILFTEQESLQGYNLKENWVGKLQRGVGIKSTPVTVVLPDTKGKSYLFNIMDTPGFTVMLNTERLIKHAVQERLAVTVCINKIDRLILELKLPPTDAYYKLRHIVDEVNGLIR</sequence>
<organism evidence="4 5">
    <name type="scientific">Saguinus oedipus</name>
    <name type="common">Cotton-top tamarin</name>
    <name type="synonym">Oedipomidas oedipus</name>
    <dbReference type="NCBI Taxonomy" id="9490"/>
    <lineage>
        <taxon>Eukaryota</taxon>
        <taxon>Metazoa</taxon>
        <taxon>Chordata</taxon>
        <taxon>Craniata</taxon>
        <taxon>Vertebrata</taxon>
        <taxon>Euteleostomi</taxon>
        <taxon>Mammalia</taxon>
        <taxon>Eutheria</taxon>
        <taxon>Euarchontoglires</taxon>
        <taxon>Primates</taxon>
        <taxon>Haplorrhini</taxon>
        <taxon>Platyrrhini</taxon>
        <taxon>Cebidae</taxon>
        <taxon>Callitrichinae</taxon>
        <taxon>Saguinus</taxon>
    </lineage>
</organism>
<proteinExistence type="predicted"/>
<dbReference type="Proteomes" id="UP001266305">
    <property type="component" value="Unassembled WGS sequence"/>
</dbReference>
<dbReference type="PANTHER" id="PTHR42908">
    <property type="entry name" value="TRANSLATION ELONGATION FACTOR-RELATED"/>
    <property type="match status" value="1"/>
</dbReference>
<keyword evidence="5" id="KW-1185">Reference proteome</keyword>
<comment type="caution">
    <text evidence="4">The sequence shown here is derived from an EMBL/GenBank/DDBJ whole genome shotgun (WGS) entry which is preliminary data.</text>
</comment>
<dbReference type="InterPro" id="IPR031950">
    <property type="entry name" value="EFTUD2_N"/>
</dbReference>
<feature type="compositionally biased region" description="Acidic residues" evidence="1">
    <location>
        <begin position="17"/>
        <end position="26"/>
    </location>
</feature>
<dbReference type="Pfam" id="PF00009">
    <property type="entry name" value="GTP_EFTU"/>
    <property type="match status" value="1"/>
</dbReference>
<dbReference type="Gene3D" id="3.40.50.300">
    <property type="entry name" value="P-loop containing nucleotide triphosphate hydrolases"/>
    <property type="match status" value="2"/>
</dbReference>
<evidence type="ECO:0000259" key="3">
    <source>
        <dbReference type="Pfam" id="PF16004"/>
    </source>
</evidence>
<evidence type="ECO:0000256" key="1">
    <source>
        <dbReference type="SAM" id="MobiDB-lite"/>
    </source>
</evidence>
<dbReference type="EMBL" id="JASSZA010000005">
    <property type="protein sequence ID" value="KAK2110994.1"/>
    <property type="molecule type" value="Genomic_DNA"/>
</dbReference>
<feature type="domain" description="116kDa U5 small nuclear ribonucleoprotein component N-terminal" evidence="3">
    <location>
        <begin position="4"/>
        <end position="110"/>
    </location>
</feature>
<gene>
    <name evidence="4" type="primary">EFTUD2_1</name>
    <name evidence="4" type="ORF">P7K49_010740</name>
</gene>
<dbReference type="GO" id="GO:1990904">
    <property type="term" value="C:ribonucleoprotein complex"/>
    <property type="evidence" value="ECO:0007669"/>
    <property type="project" value="UniProtKB-KW"/>
</dbReference>
<evidence type="ECO:0000313" key="4">
    <source>
        <dbReference type="EMBL" id="KAK2110994.1"/>
    </source>
</evidence>
<feature type="region of interest" description="Disordered" evidence="1">
    <location>
        <begin position="1"/>
        <end position="54"/>
    </location>
</feature>
<dbReference type="SUPFAM" id="SSF52540">
    <property type="entry name" value="P-loop containing nucleoside triphosphate hydrolases"/>
    <property type="match status" value="1"/>
</dbReference>
<feature type="compositionally biased region" description="Acidic residues" evidence="1">
    <location>
        <begin position="34"/>
        <end position="48"/>
    </location>
</feature>
<dbReference type="PANTHER" id="PTHR42908:SF6">
    <property type="entry name" value="116 KDA U5 SMALL NUCLEAR RIBONUCLEOPROTEIN COMPONENT"/>
    <property type="match status" value="1"/>
</dbReference>
<dbReference type="InterPro" id="IPR027417">
    <property type="entry name" value="P-loop_NTPase"/>
</dbReference>
<feature type="domain" description="Tr-type G" evidence="2">
    <location>
        <begin position="129"/>
        <end position="223"/>
    </location>
</feature>
<accession>A0ABQ9VQ19</accession>
<reference evidence="4 5" key="1">
    <citation type="submission" date="2023-05" db="EMBL/GenBank/DDBJ databases">
        <title>B98-5 Cell Line De Novo Hybrid Assembly: An Optical Mapping Approach.</title>
        <authorList>
            <person name="Kananen K."/>
            <person name="Auerbach J.A."/>
            <person name="Kautto E."/>
            <person name="Blachly J.S."/>
        </authorList>
    </citation>
    <scope>NUCLEOTIDE SEQUENCE [LARGE SCALE GENOMIC DNA]</scope>
    <source>
        <strain evidence="4">B95-8</strain>
        <tissue evidence="4">Cell line</tissue>
    </source>
</reference>
<dbReference type="InterPro" id="IPR000795">
    <property type="entry name" value="T_Tr_GTP-bd_dom"/>
</dbReference>
<dbReference type="Pfam" id="PF16004">
    <property type="entry name" value="EFTUD2"/>
    <property type="match status" value="1"/>
</dbReference>